<dbReference type="AlphaFoldDB" id="A0A9P5N1T8"/>
<dbReference type="EMBL" id="WHVB01000004">
    <property type="protein sequence ID" value="KAF8483823.1"/>
    <property type="molecule type" value="Genomic_DNA"/>
</dbReference>
<reference evidence="1" key="2">
    <citation type="journal article" date="2020" name="Nat. Commun.">
        <title>Large-scale genome sequencing of mycorrhizal fungi provides insights into the early evolution of symbiotic traits.</title>
        <authorList>
            <person name="Miyauchi S."/>
            <person name="Kiss E."/>
            <person name="Kuo A."/>
            <person name="Drula E."/>
            <person name="Kohler A."/>
            <person name="Sanchez-Garcia M."/>
            <person name="Morin E."/>
            <person name="Andreopoulos B."/>
            <person name="Barry K.W."/>
            <person name="Bonito G."/>
            <person name="Buee M."/>
            <person name="Carver A."/>
            <person name="Chen C."/>
            <person name="Cichocki N."/>
            <person name="Clum A."/>
            <person name="Culley D."/>
            <person name="Crous P.W."/>
            <person name="Fauchery L."/>
            <person name="Girlanda M."/>
            <person name="Hayes R.D."/>
            <person name="Keri Z."/>
            <person name="LaButti K."/>
            <person name="Lipzen A."/>
            <person name="Lombard V."/>
            <person name="Magnuson J."/>
            <person name="Maillard F."/>
            <person name="Murat C."/>
            <person name="Nolan M."/>
            <person name="Ohm R.A."/>
            <person name="Pangilinan J."/>
            <person name="Pereira M.F."/>
            <person name="Perotto S."/>
            <person name="Peter M."/>
            <person name="Pfister S."/>
            <person name="Riley R."/>
            <person name="Sitrit Y."/>
            <person name="Stielow J.B."/>
            <person name="Szollosi G."/>
            <person name="Zifcakova L."/>
            <person name="Stursova M."/>
            <person name="Spatafora J.W."/>
            <person name="Tedersoo L."/>
            <person name="Vaario L.M."/>
            <person name="Yamada A."/>
            <person name="Yan M."/>
            <person name="Wang P."/>
            <person name="Xu J."/>
            <person name="Bruns T."/>
            <person name="Baldrian P."/>
            <person name="Vilgalys R."/>
            <person name="Dunand C."/>
            <person name="Henrissat B."/>
            <person name="Grigoriev I.V."/>
            <person name="Hibbett D."/>
            <person name="Nagy L.G."/>
            <person name="Martin F.M."/>
        </authorList>
    </citation>
    <scope>NUCLEOTIDE SEQUENCE</scope>
    <source>
        <strain evidence="1">Prilba</strain>
    </source>
</reference>
<dbReference type="Proteomes" id="UP000759537">
    <property type="component" value="Unassembled WGS sequence"/>
</dbReference>
<sequence length="245" mass="27245">MFRPVQKAGSLARRPDLADPKVGANLPIQSIEWYAETLNAHKRTHEYGTYTGWAAAALQIEYFASHQEEASQSREKPAQDVAPLWRRLSYCMSFMQQGKVQGSISCAPPNHHLSLHPQSPPECRRVLSVSVGEMESVPVLSTRSPRDVAPRRAVTASASNVRKEKLSTIASVPLASYAGALARRVGGKRKGRGWWWWHYNFRDLIDLPSLCTRRLQYDAARASRKQPLIISGGSVRNAHASDAGF</sequence>
<accession>A0A9P5N1T8</accession>
<name>A0A9P5N1T8_9AGAM</name>
<gene>
    <name evidence="1" type="ORF">DFH94DRAFT_724492</name>
</gene>
<organism evidence="1 2">
    <name type="scientific">Russula ochroleuca</name>
    <dbReference type="NCBI Taxonomy" id="152965"/>
    <lineage>
        <taxon>Eukaryota</taxon>
        <taxon>Fungi</taxon>
        <taxon>Dikarya</taxon>
        <taxon>Basidiomycota</taxon>
        <taxon>Agaricomycotina</taxon>
        <taxon>Agaricomycetes</taxon>
        <taxon>Russulales</taxon>
        <taxon>Russulaceae</taxon>
        <taxon>Russula</taxon>
    </lineage>
</organism>
<comment type="caution">
    <text evidence="1">The sequence shown here is derived from an EMBL/GenBank/DDBJ whole genome shotgun (WGS) entry which is preliminary data.</text>
</comment>
<keyword evidence="2" id="KW-1185">Reference proteome</keyword>
<protein>
    <submittedName>
        <fullName evidence="1">Uncharacterized protein</fullName>
    </submittedName>
</protein>
<evidence type="ECO:0000313" key="1">
    <source>
        <dbReference type="EMBL" id="KAF8483823.1"/>
    </source>
</evidence>
<proteinExistence type="predicted"/>
<evidence type="ECO:0000313" key="2">
    <source>
        <dbReference type="Proteomes" id="UP000759537"/>
    </source>
</evidence>
<dbReference type="OrthoDB" id="10656783at2759"/>
<reference evidence="1" key="1">
    <citation type="submission" date="2019-10" db="EMBL/GenBank/DDBJ databases">
        <authorList>
            <consortium name="DOE Joint Genome Institute"/>
            <person name="Kuo A."/>
            <person name="Miyauchi S."/>
            <person name="Kiss E."/>
            <person name="Drula E."/>
            <person name="Kohler A."/>
            <person name="Sanchez-Garcia M."/>
            <person name="Andreopoulos B."/>
            <person name="Barry K.W."/>
            <person name="Bonito G."/>
            <person name="Buee M."/>
            <person name="Carver A."/>
            <person name="Chen C."/>
            <person name="Cichocki N."/>
            <person name="Clum A."/>
            <person name="Culley D."/>
            <person name="Crous P.W."/>
            <person name="Fauchery L."/>
            <person name="Girlanda M."/>
            <person name="Hayes R."/>
            <person name="Keri Z."/>
            <person name="LaButti K."/>
            <person name="Lipzen A."/>
            <person name="Lombard V."/>
            <person name="Magnuson J."/>
            <person name="Maillard F."/>
            <person name="Morin E."/>
            <person name="Murat C."/>
            <person name="Nolan M."/>
            <person name="Ohm R."/>
            <person name="Pangilinan J."/>
            <person name="Pereira M."/>
            <person name="Perotto S."/>
            <person name="Peter M."/>
            <person name="Riley R."/>
            <person name="Sitrit Y."/>
            <person name="Stielow B."/>
            <person name="Szollosi G."/>
            <person name="Zifcakova L."/>
            <person name="Stursova M."/>
            <person name="Spatafora J.W."/>
            <person name="Tedersoo L."/>
            <person name="Vaario L.-M."/>
            <person name="Yamada A."/>
            <person name="Yan M."/>
            <person name="Wang P."/>
            <person name="Xu J."/>
            <person name="Bruns T."/>
            <person name="Baldrian P."/>
            <person name="Vilgalys R."/>
            <person name="Henrissat B."/>
            <person name="Grigoriev I.V."/>
            <person name="Hibbett D."/>
            <person name="Nagy L.G."/>
            <person name="Martin F.M."/>
        </authorList>
    </citation>
    <scope>NUCLEOTIDE SEQUENCE</scope>
    <source>
        <strain evidence="1">Prilba</strain>
    </source>
</reference>